<feature type="transmembrane region" description="Helical" evidence="7">
    <location>
        <begin position="484"/>
        <end position="503"/>
    </location>
</feature>
<reference evidence="9" key="1">
    <citation type="submission" date="2022-11" db="EMBL/GenBank/DDBJ databases">
        <authorList>
            <person name="Petersen C."/>
        </authorList>
    </citation>
    <scope>NUCLEOTIDE SEQUENCE</scope>
    <source>
        <strain evidence="9">IBT 30761</strain>
    </source>
</reference>
<protein>
    <recommendedName>
        <fullName evidence="8">Major facilitator superfamily (MFS) profile domain-containing protein</fullName>
    </recommendedName>
</protein>
<dbReference type="FunFam" id="1.20.1250.20:FF:000078">
    <property type="entry name" value="MFS maltose transporter, putative"/>
    <property type="match status" value="1"/>
</dbReference>
<reference evidence="9" key="2">
    <citation type="journal article" date="2023" name="IMA Fungus">
        <title>Comparative genomic study of the Penicillium genus elucidates a diverse pangenome and 15 lateral gene transfer events.</title>
        <authorList>
            <person name="Petersen C."/>
            <person name="Sorensen T."/>
            <person name="Nielsen M.R."/>
            <person name="Sondergaard T.E."/>
            <person name="Sorensen J.L."/>
            <person name="Fitzpatrick D.A."/>
            <person name="Frisvad J.C."/>
            <person name="Nielsen K.L."/>
        </authorList>
    </citation>
    <scope>NUCLEOTIDE SEQUENCE</scope>
    <source>
        <strain evidence="9">IBT 30761</strain>
    </source>
</reference>
<evidence type="ECO:0000256" key="1">
    <source>
        <dbReference type="ARBA" id="ARBA00004141"/>
    </source>
</evidence>
<gene>
    <name evidence="9" type="ORF">N7532_007028</name>
</gene>
<evidence type="ECO:0000259" key="8">
    <source>
        <dbReference type="PROSITE" id="PS50850"/>
    </source>
</evidence>
<evidence type="ECO:0000256" key="7">
    <source>
        <dbReference type="SAM" id="Phobius"/>
    </source>
</evidence>
<keyword evidence="3 7" id="KW-0812">Transmembrane</keyword>
<dbReference type="InterPro" id="IPR005828">
    <property type="entry name" value="MFS_sugar_transport-like"/>
</dbReference>
<sequence length="545" mass="60251">MESTVTKSHSTHLETVQTRESASQQQTNEQSQTAWQCLAQNPWVFLFCLYGNLGALMYGFDNLVLSLALSMPGFGYVLPLRVFNVEFKLTREKRAQFGQLVNGSYVIPAYWQSLWNALAQIATMIGATTAGPVQDYLGRRTSFLLGAIVSAAGIAVVYTASTPGTFLAGKIVNGLSLGICLTTGQTYISEVTPLPLRGIALSFFTLCMNLGYMIAASVALPRMLMTSENAYKVLFAAAWVWPGVIILFLPLLPESPYFLVMKDRLEEARKSLVRLGNKSSKVTELLDQIVHVNEEEKARSAASKEASFLECFRGINWRRTRIILFCNALQQVIGSSFMSNGPYFLVQAGMSSSKTGMMTEIGIGFGISSSIFTAYLMTKCGRRRLIMFGISLSTSFFTVMGIAGCFPSSSTALWVVGIFLQLSWWVYGPAIGPAMAIAGEVSAVRLRAKSMAVGFTFNYFFSTVWNVVIPYLYNTDEANLGGKIGWIFAAQGGIALVVIYFEIPETKGRSFEELDEMFNEKVDTRNFRKYQCAVPQLLQKIRENQ</sequence>
<feature type="transmembrane region" description="Helical" evidence="7">
    <location>
        <begin position="450"/>
        <end position="472"/>
    </location>
</feature>
<dbReference type="GeneID" id="81358500"/>
<evidence type="ECO:0000256" key="3">
    <source>
        <dbReference type="ARBA" id="ARBA00022692"/>
    </source>
</evidence>
<feature type="transmembrane region" description="Helical" evidence="7">
    <location>
        <begin position="143"/>
        <end position="161"/>
    </location>
</feature>
<keyword evidence="4 7" id="KW-1133">Transmembrane helix</keyword>
<dbReference type="Proteomes" id="UP001149074">
    <property type="component" value="Unassembled WGS sequence"/>
</dbReference>
<dbReference type="AlphaFoldDB" id="A0A9W9FHF3"/>
<dbReference type="PROSITE" id="PS00217">
    <property type="entry name" value="SUGAR_TRANSPORT_2"/>
    <property type="match status" value="1"/>
</dbReference>
<dbReference type="GO" id="GO:0005351">
    <property type="term" value="F:carbohydrate:proton symporter activity"/>
    <property type="evidence" value="ECO:0007669"/>
    <property type="project" value="TreeGrafter"/>
</dbReference>
<organism evidence="9 10">
    <name type="scientific">Penicillium argentinense</name>
    <dbReference type="NCBI Taxonomy" id="1131581"/>
    <lineage>
        <taxon>Eukaryota</taxon>
        <taxon>Fungi</taxon>
        <taxon>Dikarya</taxon>
        <taxon>Ascomycota</taxon>
        <taxon>Pezizomycotina</taxon>
        <taxon>Eurotiomycetes</taxon>
        <taxon>Eurotiomycetidae</taxon>
        <taxon>Eurotiales</taxon>
        <taxon>Aspergillaceae</taxon>
        <taxon>Penicillium</taxon>
    </lineage>
</organism>
<accession>A0A9W9FHF3</accession>
<evidence type="ECO:0000256" key="6">
    <source>
        <dbReference type="SAM" id="MobiDB-lite"/>
    </source>
</evidence>
<evidence type="ECO:0000256" key="5">
    <source>
        <dbReference type="ARBA" id="ARBA00023136"/>
    </source>
</evidence>
<evidence type="ECO:0000313" key="10">
    <source>
        <dbReference type="Proteomes" id="UP001149074"/>
    </source>
</evidence>
<keyword evidence="10" id="KW-1185">Reference proteome</keyword>
<dbReference type="InterPro" id="IPR020846">
    <property type="entry name" value="MFS_dom"/>
</dbReference>
<dbReference type="Pfam" id="PF00083">
    <property type="entry name" value="Sugar_tr"/>
    <property type="match status" value="1"/>
</dbReference>
<feature type="transmembrane region" description="Helical" evidence="7">
    <location>
        <begin position="412"/>
        <end position="438"/>
    </location>
</feature>
<feature type="transmembrane region" description="Helical" evidence="7">
    <location>
        <begin position="233"/>
        <end position="252"/>
    </location>
</feature>
<feature type="transmembrane region" description="Helical" evidence="7">
    <location>
        <begin position="385"/>
        <end position="406"/>
    </location>
</feature>
<comment type="caution">
    <text evidence="9">The sequence shown here is derived from an EMBL/GenBank/DDBJ whole genome shotgun (WGS) entry which is preliminary data.</text>
</comment>
<feature type="transmembrane region" description="Helical" evidence="7">
    <location>
        <begin position="167"/>
        <end position="188"/>
    </location>
</feature>
<proteinExistence type="inferred from homology"/>
<dbReference type="PROSITE" id="PS50850">
    <property type="entry name" value="MFS"/>
    <property type="match status" value="1"/>
</dbReference>
<dbReference type="EMBL" id="JAPQKI010000005">
    <property type="protein sequence ID" value="KAJ5100027.1"/>
    <property type="molecule type" value="Genomic_DNA"/>
</dbReference>
<keyword evidence="5 7" id="KW-0472">Membrane</keyword>
<evidence type="ECO:0000256" key="4">
    <source>
        <dbReference type="ARBA" id="ARBA00022989"/>
    </source>
</evidence>
<evidence type="ECO:0000313" key="9">
    <source>
        <dbReference type="EMBL" id="KAJ5100027.1"/>
    </source>
</evidence>
<feature type="domain" description="Major facilitator superfamily (MFS) profile" evidence="8">
    <location>
        <begin position="47"/>
        <end position="507"/>
    </location>
</feature>
<feature type="region of interest" description="Disordered" evidence="6">
    <location>
        <begin position="1"/>
        <end position="25"/>
    </location>
</feature>
<dbReference type="InterPro" id="IPR005829">
    <property type="entry name" value="Sugar_transporter_CS"/>
</dbReference>
<comment type="similarity">
    <text evidence="2">Belongs to the major facilitator superfamily. Sugar transporter (TC 2.A.1.1) family.</text>
</comment>
<dbReference type="RefSeq" id="XP_056475680.1">
    <property type="nucleotide sequence ID" value="XM_056619521.1"/>
</dbReference>
<evidence type="ECO:0000256" key="2">
    <source>
        <dbReference type="ARBA" id="ARBA00010992"/>
    </source>
</evidence>
<feature type="transmembrane region" description="Helical" evidence="7">
    <location>
        <begin position="357"/>
        <end position="378"/>
    </location>
</feature>
<dbReference type="InterPro" id="IPR036259">
    <property type="entry name" value="MFS_trans_sf"/>
</dbReference>
<name>A0A9W9FHF3_9EURO</name>
<dbReference type="GO" id="GO:0016020">
    <property type="term" value="C:membrane"/>
    <property type="evidence" value="ECO:0007669"/>
    <property type="project" value="UniProtKB-SubCell"/>
</dbReference>
<dbReference type="Gene3D" id="1.20.1250.20">
    <property type="entry name" value="MFS general substrate transporter like domains"/>
    <property type="match status" value="1"/>
</dbReference>
<dbReference type="OrthoDB" id="6612291at2759"/>
<dbReference type="PANTHER" id="PTHR48022:SF2">
    <property type="entry name" value="PLASTIDIC GLUCOSE TRANSPORTER 4"/>
    <property type="match status" value="1"/>
</dbReference>
<dbReference type="SUPFAM" id="SSF103473">
    <property type="entry name" value="MFS general substrate transporter"/>
    <property type="match status" value="1"/>
</dbReference>
<comment type="subcellular location">
    <subcellularLocation>
        <location evidence="1">Membrane</location>
        <topology evidence="1">Multi-pass membrane protein</topology>
    </subcellularLocation>
</comment>
<dbReference type="PANTHER" id="PTHR48022">
    <property type="entry name" value="PLASTIDIC GLUCOSE TRANSPORTER 4"/>
    <property type="match status" value="1"/>
</dbReference>
<feature type="transmembrane region" description="Helical" evidence="7">
    <location>
        <begin position="63"/>
        <end position="83"/>
    </location>
</feature>
<dbReference type="InterPro" id="IPR050360">
    <property type="entry name" value="MFS_Sugar_Transporters"/>
</dbReference>
<feature type="transmembrane region" description="Helical" evidence="7">
    <location>
        <begin position="200"/>
        <end position="221"/>
    </location>
</feature>